<dbReference type="Gene3D" id="3.90.1750.20">
    <property type="entry name" value="Putative Large Serine Recombinase, Chain B, Domain 2"/>
    <property type="match status" value="1"/>
</dbReference>
<dbReference type="AlphaFoldDB" id="A0A9D1MJF2"/>
<reference evidence="3" key="1">
    <citation type="submission" date="2020-10" db="EMBL/GenBank/DDBJ databases">
        <authorList>
            <person name="Gilroy R."/>
        </authorList>
    </citation>
    <scope>NUCLEOTIDE SEQUENCE</scope>
    <source>
        <strain evidence="3">CHK195-12923</strain>
    </source>
</reference>
<evidence type="ECO:0000259" key="2">
    <source>
        <dbReference type="PROSITE" id="PS51737"/>
    </source>
</evidence>
<dbReference type="InterPro" id="IPR050639">
    <property type="entry name" value="SSR_resolvase"/>
</dbReference>
<dbReference type="InterPro" id="IPR025827">
    <property type="entry name" value="Zn_ribbon_recom_dom"/>
</dbReference>
<dbReference type="PANTHER" id="PTHR30461">
    <property type="entry name" value="DNA-INVERTASE FROM LAMBDOID PROPHAGE"/>
    <property type="match status" value="1"/>
</dbReference>
<gene>
    <name evidence="3" type="ORF">IAB69_00640</name>
</gene>
<dbReference type="InterPro" id="IPR038109">
    <property type="entry name" value="DNA_bind_recomb_sf"/>
</dbReference>
<dbReference type="CDD" id="cd00338">
    <property type="entry name" value="Ser_Recombinase"/>
    <property type="match status" value="1"/>
</dbReference>
<dbReference type="PROSITE" id="PS51736">
    <property type="entry name" value="RECOMBINASES_3"/>
    <property type="match status" value="1"/>
</dbReference>
<dbReference type="Gene3D" id="3.40.50.1390">
    <property type="entry name" value="Resolvase, N-terminal catalytic domain"/>
    <property type="match status" value="1"/>
</dbReference>
<dbReference type="InterPro" id="IPR011109">
    <property type="entry name" value="DNA_bind_recombinase_dom"/>
</dbReference>
<evidence type="ECO:0000313" key="3">
    <source>
        <dbReference type="EMBL" id="HIU61143.1"/>
    </source>
</evidence>
<dbReference type="PROSITE" id="PS51737">
    <property type="entry name" value="RECOMBINASE_DNA_BIND"/>
    <property type="match status" value="1"/>
</dbReference>
<protein>
    <submittedName>
        <fullName evidence="3">Recombinase family protein</fullName>
    </submittedName>
</protein>
<dbReference type="Pfam" id="PF00239">
    <property type="entry name" value="Resolvase"/>
    <property type="match status" value="1"/>
</dbReference>
<feature type="domain" description="Recombinase" evidence="2">
    <location>
        <begin position="155"/>
        <end position="266"/>
    </location>
</feature>
<evidence type="ECO:0000313" key="4">
    <source>
        <dbReference type="Proteomes" id="UP000824110"/>
    </source>
</evidence>
<dbReference type="SUPFAM" id="SSF53041">
    <property type="entry name" value="Resolvase-like"/>
    <property type="match status" value="1"/>
</dbReference>
<dbReference type="Pfam" id="PF07508">
    <property type="entry name" value="Recombinase"/>
    <property type="match status" value="1"/>
</dbReference>
<dbReference type="Pfam" id="PF13408">
    <property type="entry name" value="Zn_ribbon_recom"/>
    <property type="match status" value="1"/>
</dbReference>
<name>A0A9D1MJF2_9FIRM</name>
<feature type="domain" description="Resolvase/invertase-type recombinase catalytic" evidence="1">
    <location>
        <begin position="3"/>
        <end position="147"/>
    </location>
</feature>
<dbReference type="InterPro" id="IPR006119">
    <property type="entry name" value="Resolv_N"/>
</dbReference>
<dbReference type="EMBL" id="DVNE01000007">
    <property type="protein sequence ID" value="HIU61143.1"/>
    <property type="molecule type" value="Genomic_DNA"/>
</dbReference>
<organism evidence="3 4">
    <name type="scientific">Candidatus Coproplasma excrementigallinarum</name>
    <dbReference type="NCBI Taxonomy" id="2840747"/>
    <lineage>
        <taxon>Bacteria</taxon>
        <taxon>Bacillati</taxon>
        <taxon>Bacillota</taxon>
        <taxon>Clostridia</taxon>
        <taxon>Eubacteriales</taxon>
        <taxon>Candidatus Coproplasma</taxon>
    </lineage>
</organism>
<reference evidence="3" key="2">
    <citation type="journal article" date="2021" name="PeerJ">
        <title>Extensive microbial diversity within the chicken gut microbiome revealed by metagenomics and culture.</title>
        <authorList>
            <person name="Gilroy R."/>
            <person name="Ravi A."/>
            <person name="Getino M."/>
            <person name="Pursley I."/>
            <person name="Horton D.L."/>
            <person name="Alikhan N.F."/>
            <person name="Baker D."/>
            <person name="Gharbi K."/>
            <person name="Hall N."/>
            <person name="Watson M."/>
            <person name="Adriaenssens E.M."/>
            <person name="Foster-Nyarko E."/>
            <person name="Jarju S."/>
            <person name="Secka A."/>
            <person name="Antonio M."/>
            <person name="Oren A."/>
            <person name="Chaudhuri R.R."/>
            <person name="La Ragione R."/>
            <person name="Hildebrand F."/>
            <person name="Pallen M.J."/>
        </authorList>
    </citation>
    <scope>NUCLEOTIDE SEQUENCE</scope>
    <source>
        <strain evidence="3">CHK195-12923</strain>
    </source>
</reference>
<accession>A0A9D1MJF2</accession>
<dbReference type="PANTHER" id="PTHR30461:SF23">
    <property type="entry name" value="DNA RECOMBINASE-RELATED"/>
    <property type="match status" value="1"/>
</dbReference>
<dbReference type="InterPro" id="IPR036162">
    <property type="entry name" value="Resolvase-like_N_sf"/>
</dbReference>
<dbReference type="Proteomes" id="UP000824110">
    <property type="component" value="Unassembled WGS sequence"/>
</dbReference>
<sequence length="545" mass="62648">MKTCVIYARYSSNNQTEQSIEGQIRVCREYAKRNNLAVAGTYIDRAMTGTNDNREQFQKMLKDSDKKAWDYVLCYKLDRFSRNKYEMAIHRKHLKDNGVKILSAMENIPDSPEGILLESLLEGMNQYYSEELSQKTKRGLRETRIKGNYMGGPINYGYKVVHETTGEQTAAKVAVNEEEAPVLLHIFEAYAAGNRIPDIVRELDDKGVKNRGNPFTVNSIYFILQQEKYTGVYNFNGETFTHIYPAIIPKELFQIVRKRIDKNKTGKHVIGVDYILMGKCYCGYCGRQLRSAAGTTTDGTILRYYRCPYSKKNVNCHNKSVRKEVLEQIVIDALTNEITKPENNALITDNVFALYTAKFTDDSDLHRYEKELSATDKAIKNILTAIEEGIFTPSTKQRLTELEEKKVRLEQAVTVESAKEKNLLTKEDIERYITAAVKLSAKQMIELLVERIDVHVDKICIKLRYSDTPPDITTDPTDKDSLSDNDIKEIEQNTANARPDRKFSCRGFLLFSFTKEHEISRPRTYKSGRTRTFTCSTTFIVEFYI</sequence>
<comment type="caution">
    <text evidence="3">The sequence shown here is derived from an EMBL/GenBank/DDBJ whole genome shotgun (WGS) entry which is preliminary data.</text>
</comment>
<dbReference type="SMART" id="SM00857">
    <property type="entry name" value="Resolvase"/>
    <property type="match status" value="1"/>
</dbReference>
<proteinExistence type="predicted"/>
<dbReference type="GO" id="GO:0000150">
    <property type="term" value="F:DNA strand exchange activity"/>
    <property type="evidence" value="ECO:0007669"/>
    <property type="project" value="InterPro"/>
</dbReference>
<evidence type="ECO:0000259" key="1">
    <source>
        <dbReference type="PROSITE" id="PS51736"/>
    </source>
</evidence>
<dbReference type="GO" id="GO:0003677">
    <property type="term" value="F:DNA binding"/>
    <property type="evidence" value="ECO:0007669"/>
    <property type="project" value="InterPro"/>
</dbReference>